<feature type="transmembrane region" description="Helical" evidence="1">
    <location>
        <begin position="113"/>
        <end position="134"/>
    </location>
</feature>
<proteinExistence type="predicted"/>
<evidence type="ECO:0000256" key="1">
    <source>
        <dbReference type="SAM" id="Phobius"/>
    </source>
</evidence>
<feature type="transmembrane region" description="Helical" evidence="1">
    <location>
        <begin position="257"/>
        <end position="277"/>
    </location>
</feature>
<dbReference type="Pfam" id="PF03613">
    <property type="entry name" value="EIID-AGA"/>
    <property type="match status" value="1"/>
</dbReference>
<evidence type="ECO:0000313" key="3">
    <source>
        <dbReference type="Proteomes" id="UP000783390"/>
    </source>
</evidence>
<gene>
    <name evidence="2" type="ORF">J2Z53_001810</name>
</gene>
<dbReference type="InterPro" id="IPR050303">
    <property type="entry name" value="GatZ_KbaZ_carbometab"/>
</dbReference>
<comment type="caution">
    <text evidence="2">The sequence shown here is derived from an EMBL/GenBank/DDBJ whole genome shotgun (WGS) entry which is preliminary data.</text>
</comment>
<keyword evidence="1" id="KW-0812">Transmembrane</keyword>
<feature type="transmembrane region" description="Helical" evidence="1">
    <location>
        <begin position="188"/>
        <end position="211"/>
    </location>
</feature>
<dbReference type="Proteomes" id="UP000783390">
    <property type="component" value="Unassembled WGS sequence"/>
</dbReference>
<name>A0ABS4F1T6_9CLOT</name>
<evidence type="ECO:0000313" key="2">
    <source>
        <dbReference type="EMBL" id="MBP1890220.1"/>
    </source>
</evidence>
<keyword evidence="3" id="KW-1185">Reference proteome</keyword>
<sequence length="278" mass="30843">MESQITTNETSTKSVFKFKDYLKVGFRTYLAQDIFNYGTYMGHCWAYVMWPAYKKLYGNDKQKLINVTLDNTEFFNTNMQVMAFITSLYMAMLDNGETLDEARSIKLSLMGPIGGIGGAISQFGLAMIFASVGASMASQGLILGPIFFFVCMNLCVFGLKILTTWLGYKLGTNVMAGLKEKMKDITDSVSIVGVTVISGLIVHFTHIKLGLQYSTLVNGKTQVVKIQEILDKILPNMLPVVFATIIFILIHKYKFNMYKLLGIVFGIAILGSVCGILV</sequence>
<dbReference type="PANTHER" id="PTHR32502">
    <property type="entry name" value="N-ACETYLGALACTOSAMINE PERMEASE II COMPONENT-RELATED"/>
    <property type="match status" value="1"/>
</dbReference>
<dbReference type="RefSeq" id="WP_209797148.1">
    <property type="nucleotide sequence ID" value="NZ_JAGGJZ010000005.1"/>
</dbReference>
<dbReference type="EMBL" id="JAGGJZ010000005">
    <property type="protein sequence ID" value="MBP1890220.1"/>
    <property type="molecule type" value="Genomic_DNA"/>
</dbReference>
<reference evidence="2 3" key="1">
    <citation type="submission" date="2021-03" db="EMBL/GenBank/DDBJ databases">
        <title>Genomic Encyclopedia of Type Strains, Phase IV (KMG-IV): sequencing the most valuable type-strain genomes for metagenomic binning, comparative biology and taxonomic classification.</title>
        <authorList>
            <person name="Goeker M."/>
        </authorList>
    </citation>
    <scope>NUCLEOTIDE SEQUENCE [LARGE SCALE GENOMIC DNA]</scope>
    <source>
        <strain evidence="2 3">DSM 3984</strain>
    </source>
</reference>
<feature type="transmembrane region" description="Helical" evidence="1">
    <location>
        <begin position="146"/>
        <end position="168"/>
    </location>
</feature>
<keyword evidence="1" id="KW-1133">Transmembrane helix</keyword>
<feature type="transmembrane region" description="Helical" evidence="1">
    <location>
        <begin position="232"/>
        <end position="251"/>
    </location>
</feature>
<dbReference type="PROSITE" id="PS51108">
    <property type="entry name" value="PTS_EIID"/>
    <property type="match status" value="1"/>
</dbReference>
<organism evidence="2 3">
    <name type="scientific">Clostridium moniliforme</name>
    <dbReference type="NCBI Taxonomy" id="39489"/>
    <lineage>
        <taxon>Bacteria</taxon>
        <taxon>Bacillati</taxon>
        <taxon>Bacillota</taxon>
        <taxon>Clostridia</taxon>
        <taxon>Eubacteriales</taxon>
        <taxon>Clostridiaceae</taxon>
        <taxon>Clostridium</taxon>
    </lineage>
</organism>
<protein>
    <submittedName>
        <fullName evidence="2">PTS system N-acetylgalactosamine-specific IID component</fullName>
    </submittedName>
</protein>
<accession>A0ABS4F1T6</accession>
<dbReference type="InterPro" id="IPR004704">
    <property type="entry name" value="PTS_IID_man"/>
</dbReference>
<keyword evidence="1" id="KW-0472">Membrane</keyword>
<dbReference type="PANTHER" id="PTHR32502:SF23">
    <property type="entry name" value="TRANSPORT PROTEIN, PTS SYSTEM"/>
    <property type="match status" value="1"/>
</dbReference>